<keyword evidence="4 5" id="KW-0012">Acyltransferase</keyword>
<dbReference type="InterPro" id="IPR006464">
    <property type="entry name" value="AcTrfase_RimI/Ard1"/>
</dbReference>
<dbReference type="InterPro" id="IPR043690">
    <property type="entry name" value="RimI"/>
</dbReference>
<protein>
    <recommendedName>
        <fullName evidence="5">[Ribosomal protein bS18]-alanine N-acetyltransferase</fullName>
        <ecNumber evidence="5">2.3.1.266</ecNumber>
    </recommendedName>
</protein>
<feature type="domain" description="N-acetyltransferase" evidence="6">
    <location>
        <begin position="6"/>
        <end position="159"/>
    </location>
</feature>
<dbReference type="InterPro" id="IPR016181">
    <property type="entry name" value="Acyl_CoA_acyltransferase"/>
</dbReference>
<dbReference type="EC" id="2.3.1.266" evidence="5"/>
<dbReference type="GO" id="GO:0008999">
    <property type="term" value="F:protein-N-terminal-alanine acetyltransferase activity"/>
    <property type="evidence" value="ECO:0007669"/>
    <property type="project" value="UniProtKB-UniRule"/>
</dbReference>
<dbReference type="GO" id="GO:0005737">
    <property type="term" value="C:cytoplasm"/>
    <property type="evidence" value="ECO:0007669"/>
    <property type="project" value="UniProtKB-SubCell"/>
</dbReference>
<evidence type="ECO:0000256" key="3">
    <source>
        <dbReference type="ARBA" id="ARBA00022679"/>
    </source>
</evidence>
<comment type="catalytic activity">
    <reaction evidence="5">
        <text>N-terminal L-alanyl-[ribosomal protein bS18] + acetyl-CoA = N-terminal N(alpha)-acetyl-L-alanyl-[ribosomal protein bS18] + CoA + H(+)</text>
        <dbReference type="Rhea" id="RHEA:43756"/>
        <dbReference type="Rhea" id="RHEA-COMP:10676"/>
        <dbReference type="Rhea" id="RHEA-COMP:10677"/>
        <dbReference type="ChEBI" id="CHEBI:15378"/>
        <dbReference type="ChEBI" id="CHEBI:57287"/>
        <dbReference type="ChEBI" id="CHEBI:57288"/>
        <dbReference type="ChEBI" id="CHEBI:64718"/>
        <dbReference type="ChEBI" id="CHEBI:83683"/>
        <dbReference type="EC" id="2.3.1.266"/>
    </reaction>
</comment>
<dbReference type="CDD" id="cd04301">
    <property type="entry name" value="NAT_SF"/>
    <property type="match status" value="1"/>
</dbReference>
<dbReference type="Gene3D" id="3.40.630.30">
    <property type="match status" value="1"/>
</dbReference>
<dbReference type="EMBL" id="QPGL01000001">
    <property type="protein sequence ID" value="RCS72747.1"/>
    <property type="molecule type" value="Genomic_DNA"/>
</dbReference>
<dbReference type="OrthoDB" id="9796919at2"/>
<evidence type="ECO:0000313" key="8">
    <source>
        <dbReference type="Proteomes" id="UP000252479"/>
    </source>
</evidence>
<dbReference type="PANTHER" id="PTHR43420">
    <property type="entry name" value="ACETYLTRANSFERASE"/>
    <property type="match status" value="1"/>
</dbReference>
<comment type="function">
    <text evidence="5">Acetylates the N-terminal alanine of ribosomal protein bS18.</text>
</comment>
<dbReference type="PANTHER" id="PTHR43420:SF44">
    <property type="entry name" value="ACETYLTRANSFERASE YPEA"/>
    <property type="match status" value="1"/>
</dbReference>
<evidence type="ECO:0000259" key="6">
    <source>
        <dbReference type="PROSITE" id="PS51186"/>
    </source>
</evidence>
<dbReference type="RefSeq" id="WP_086962771.1">
    <property type="nucleotide sequence ID" value="NZ_AP018680.1"/>
</dbReference>
<evidence type="ECO:0000256" key="1">
    <source>
        <dbReference type="ARBA" id="ARBA00005395"/>
    </source>
</evidence>
<name>A0A368LLN3_9VIBR</name>
<dbReference type="Pfam" id="PF00583">
    <property type="entry name" value="Acetyltransf_1"/>
    <property type="match status" value="1"/>
</dbReference>
<evidence type="ECO:0000256" key="5">
    <source>
        <dbReference type="HAMAP-Rule" id="MF_02210"/>
    </source>
</evidence>
<feature type="binding site" evidence="5">
    <location>
        <position position="117"/>
    </location>
    <ligand>
        <name>acetyl-CoA</name>
        <dbReference type="ChEBI" id="CHEBI:57288"/>
    </ligand>
</feature>
<sequence>MTQNSLQILPLAVDHIDAVWAIEQQAHSHPWSQNMIRDLTYQNSPNSSKNQFGLWLNQTLVGYYYSQNVVGEVTLLTIAVDPVLQGKGYGRMLIQHLIDHSEDAEAESIWLEVRASNTGAYHLYESLGFNEMDRRVNYYPSQTSKNGKEDAIIMNLLLDSGFNPFS</sequence>
<comment type="subcellular location">
    <subcellularLocation>
        <location evidence="5">Cytoplasm</location>
    </subcellularLocation>
</comment>
<dbReference type="SUPFAM" id="SSF55729">
    <property type="entry name" value="Acyl-CoA N-acyltransferases (Nat)"/>
    <property type="match status" value="1"/>
</dbReference>
<proteinExistence type="inferred from homology"/>
<dbReference type="HAMAP" id="MF_02210">
    <property type="entry name" value="RimI"/>
    <property type="match status" value="1"/>
</dbReference>
<dbReference type="Proteomes" id="UP000252479">
    <property type="component" value="Unassembled WGS sequence"/>
</dbReference>
<comment type="similarity">
    <text evidence="1 5">Belongs to the acetyltransferase family. RimI subfamily.</text>
</comment>
<dbReference type="InterPro" id="IPR050680">
    <property type="entry name" value="YpeA/RimI_acetyltransf"/>
</dbReference>
<organism evidence="7 8">
    <name type="scientific">Vibrio casei</name>
    <dbReference type="NCBI Taxonomy" id="673372"/>
    <lineage>
        <taxon>Bacteria</taxon>
        <taxon>Pseudomonadati</taxon>
        <taxon>Pseudomonadota</taxon>
        <taxon>Gammaproteobacteria</taxon>
        <taxon>Vibrionales</taxon>
        <taxon>Vibrionaceae</taxon>
        <taxon>Vibrio</taxon>
    </lineage>
</organism>
<dbReference type="AlphaFoldDB" id="A0A368LLN3"/>
<comment type="caution">
    <text evidence="5">Lacks conserved residue(s) required for the propagation of feature annotation.</text>
</comment>
<accession>A0A368LLN3</accession>
<keyword evidence="2 5" id="KW-0963">Cytoplasm</keyword>
<dbReference type="NCBIfam" id="TIGR01575">
    <property type="entry name" value="rimI"/>
    <property type="match status" value="1"/>
</dbReference>
<reference evidence="7 8" key="1">
    <citation type="journal article" date="2017" name="Elife">
        <title>Extensive horizontal gene transfer in cheese-associated bacteria.</title>
        <authorList>
            <person name="Bonham K.S."/>
            <person name="Wolfe B.E."/>
            <person name="Dutton R.J."/>
        </authorList>
    </citation>
    <scope>NUCLEOTIDE SEQUENCE [LARGE SCALE GENOMIC DNA]</scope>
    <source>
        <strain evidence="7 8">JB196</strain>
    </source>
</reference>
<evidence type="ECO:0000256" key="4">
    <source>
        <dbReference type="ARBA" id="ARBA00023315"/>
    </source>
</evidence>
<keyword evidence="3 5" id="KW-0808">Transferase</keyword>
<feature type="active site" description="Proton donor" evidence="5">
    <location>
        <position position="124"/>
    </location>
</feature>
<evidence type="ECO:0000256" key="2">
    <source>
        <dbReference type="ARBA" id="ARBA00022490"/>
    </source>
</evidence>
<dbReference type="PROSITE" id="PS51186">
    <property type="entry name" value="GNAT"/>
    <property type="match status" value="1"/>
</dbReference>
<keyword evidence="8" id="KW-1185">Reference proteome</keyword>
<dbReference type="GeneID" id="303187969"/>
<dbReference type="InterPro" id="IPR000182">
    <property type="entry name" value="GNAT_dom"/>
</dbReference>
<feature type="active site" description="Proton acceptor" evidence="5">
    <location>
        <position position="112"/>
    </location>
</feature>
<evidence type="ECO:0000313" key="7">
    <source>
        <dbReference type="EMBL" id="RCS72747.1"/>
    </source>
</evidence>
<gene>
    <name evidence="5 7" type="primary">rimI</name>
    <name evidence="7" type="ORF">CIK83_03515</name>
</gene>
<feature type="binding site" evidence="5">
    <location>
        <begin position="78"/>
        <end position="80"/>
    </location>
    <ligand>
        <name>acetyl-CoA</name>
        <dbReference type="ChEBI" id="CHEBI:57288"/>
    </ligand>
</feature>
<comment type="caution">
    <text evidence="7">The sequence shown here is derived from an EMBL/GenBank/DDBJ whole genome shotgun (WGS) entry which is preliminary data.</text>
</comment>